<dbReference type="InterPro" id="IPR035980">
    <property type="entry name" value="Ribosomal_bS6_sf"/>
</dbReference>
<comment type="function">
    <text evidence="7">Binds together with bS18 to 16S ribosomal RNA.</text>
</comment>
<organism evidence="9">
    <name type="scientific">candidate division WS2 bacterium ADurb.Bin280</name>
    <dbReference type="NCBI Taxonomy" id="1852829"/>
    <lineage>
        <taxon>Bacteria</taxon>
        <taxon>candidate division WS2</taxon>
    </lineage>
</organism>
<dbReference type="EMBL" id="MWBO01000053">
    <property type="protein sequence ID" value="OQA51988.1"/>
    <property type="molecule type" value="Genomic_DNA"/>
</dbReference>
<dbReference type="CDD" id="cd00473">
    <property type="entry name" value="bS6"/>
    <property type="match status" value="1"/>
</dbReference>
<dbReference type="NCBIfam" id="TIGR00166">
    <property type="entry name" value="S6"/>
    <property type="match status" value="1"/>
</dbReference>
<evidence type="ECO:0000256" key="3">
    <source>
        <dbReference type="ARBA" id="ARBA00022884"/>
    </source>
</evidence>
<comment type="caution">
    <text evidence="9">The sequence shown here is derived from an EMBL/GenBank/DDBJ whole genome shotgun (WGS) entry which is preliminary data.</text>
</comment>
<feature type="compositionally biased region" description="Basic and acidic residues" evidence="8">
    <location>
        <begin position="155"/>
        <end position="183"/>
    </location>
</feature>
<feature type="compositionally biased region" description="Basic and acidic residues" evidence="8">
    <location>
        <begin position="105"/>
        <end position="117"/>
    </location>
</feature>
<evidence type="ECO:0000313" key="9">
    <source>
        <dbReference type="EMBL" id="OQA51988.1"/>
    </source>
</evidence>
<keyword evidence="5 7" id="KW-0687">Ribonucleoprotein</keyword>
<comment type="similarity">
    <text evidence="1 7">Belongs to the bacterial ribosomal protein bS6 family.</text>
</comment>
<dbReference type="AlphaFoldDB" id="A0A1V5SBV8"/>
<dbReference type="PANTHER" id="PTHR21011">
    <property type="entry name" value="MITOCHONDRIAL 28S RIBOSOMAL PROTEIN S6"/>
    <property type="match status" value="1"/>
</dbReference>
<evidence type="ECO:0000256" key="7">
    <source>
        <dbReference type="HAMAP-Rule" id="MF_00360"/>
    </source>
</evidence>
<feature type="compositionally biased region" description="Basic and acidic residues" evidence="8">
    <location>
        <begin position="195"/>
        <end position="213"/>
    </location>
</feature>
<dbReference type="InterPro" id="IPR000529">
    <property type="entry name" value="Ribosomal_bS6"/>
</dbReference>
<dbReference type="Gene3D" id="3.30.70.60">
    <property type="match status" value="1"/>
</dbReference>
<evidence type="ECO:0000256" key="5">
    <source>
        <dbReference type="ARBA" id="ARBA00023274"/>
    </source>
</evidence>
<evidence type="ECO:0000256" key="4">
    <source>
        <dbReference type="ARBA" id="ARBA00022980"/>
    </source>
</evidence>
<dbReference type="Pfam" id="PF01250">
    <property type="entry name" value="Ribosomal_S6"/>
    <property type="match status" value="1"/>
</dbReference>
<dbReference type="PROSITE" id="PS01048">
    <property type="entry name" value="RIBOSOMAL_S6"/>
    <property type="match status" value="1"/>
</dbReference>
<feature type="region of interest" description="Disordered" evidence="8">
    <location>
        <begin position="105"/>
        <end position="140"/>
    </location>
</feature>
<dbReference type="InterPro" id="IPR020814">
    <property type="entry name" value="Ribosomal_S6_plastid/chlpt"/>
</dbReference>
<feature type="region of interest" description="Disordered" evidence="8">
    <location>
        <begin position="155"/>
        <end position="213"/>
    </location>
</feature>
<protein>
    <recommendedName>
        <fullName evidence="6 7">Small ribosomal subunit protein bS6</fullName>
    </recommendedName>
</protein>
<accession>A0A1V5SBV8</accession>
<name>A0A1V5SBV8_9BACT</name>
<dbReference type="PANTHER" id="PTHR21011:SF1">
    <property type="entry name" value="SMALL RIBOSOMAL SUBUNIT PROTEIN BS6M"/>
    <property type="match status" value="1"/>
</dbReference>
<dbReference type="GO" id="GO:0005840">
    <property type="term" value="C:ribosome"/>
    <property type="evidence" value="ECO:0007669"/>
    <property type="project" value="UniProtKB-KW"/>
</dbReference>
<evidence type="ECO:0000256" key="8">
    <source>
        <dbReference type="SAM" id="MobiDB-lite"/>
    </source>
</evidence>
<keyword evidence="2 7" id="KW-0699">rRNA-binding</keyword>
<evidence type="ECO:0000256" key="1">
    <source>
        <dbReference type="ARBA" id="ARBA00009512"/>
    </source>
</evidence>
<feature type="compositionally biased region" description="Basic residues" evidence="8">
    <location>
        <begin position="184"/>
        <end position="194"/>
    </location>
</feature>
<dbReference type="SUPFAM" id="SSF54995">
    <property type="entry name" value="Ribosomal protein S6"/>
    <property type="match status" value="1"/>
</dbReference>
<dbReference type="InterPro" id="IPR020815">
    <property type="entry name" value="Ribosomal_bS6_CS"/>
</dbReference>
<dbReference type="GO" id="GO:1990904">
    <property type="term" value="C:ribonucleoprotein complex"/>
    <property type="evidence" value="ECO:0007669"/>
    <property type="project" value="UniProtKB-KW"/>
</dbReference>
<dbReference type="GO" id="GO:0005737">
    <property type="term" value="C:cytoplasm"/>
    <property type="evidence" value="ECO:0007669"/>
    <property type="project" value="UniProtKB-ARBA"/>
</dbReference>
<gene>
    <name evidence="7 9" type="primary">rpsF</name>
    <name evidence="9" type="ORF">BWY43_00708</name>
</gene>
<proteinExistence type="inferred from homology"/>
<keyword evidence="4 7" id="KW-0689">Ribosomal protein</keyword>
<reference evidence="9" key="1">
    <citation type="submission" date="2017-02" db="EMBL/GenBank/DDBJ databases">
        <title>Delving into the versatile metabolic prowess of the omnipresent phylum Bacteroidetes.</title>
        <authorList>
            <person name="Nobu M.K."/>
            <person name="Mei R."/>
            <person name="Narihiro T."/>
            <person name="Kuroda K."/>
            <person name="Liu W.-T."/>
        </authorList>
    </citation>
    <scope>NUCLEOTIDE SEQUENCE</scope>
    <source>
        <strain evidence="9">ADurb.Bin280</strain>
    </source>
</reference>
<dbReference type="HAMAP" id="MF_00360">
    <property type="entry name" value="Ribosomal_bS6"/>
    <property type="match status" value="1"/>
</dbReference>
<keyword evidence="3 7" id="KW-0694">RNA-binding</keyword>
<dbReference type="GO" id="GO:0006412">
    <property type="term" value="P:translation"/>
    <property type="evidence" value="ECO:0007669"/>
    <property type="project" value="UniProtKB-UniRule"/>
</dbReference>
<dbReference type="GO" id="GO:0070181">
    <property type="term" value="F:small ribosomal subunit rRNA binding"/>
    <property type="evidence" value="ECO:0007669"/>
    <property type="project" value="TreeGrafter"/>
</dbReference>
<evidence type="ECO:0000256" key="2">
    <source>
        <dbReference type="ARBA" id="ARBA00022730"/>
    </source>
</evidence>
<evidence type="ECO:0000256" key="6">
    <source>
        <dbReference type="ARBA" id="ARBA00035294"/>
    </source>
</evidence>
<dbReference type="InterPro" id="IPR014717">
    <property type="entry name" value="Transl_elong_EF1B/ribsomal_bS6"/>
</dbReference>
<dbReference type="GO" id="GO:0003735">
    <property type="term" value="F:structural constituent of ribosome"/>
    <property type="evidence" value="ECO:0007669"/>
    <property type="project" value="InterPro"/>
</dbReference>
<sequence length="213" mass="24315">MSEKIDLVKEDKTGSNYELTLILSEEKEIAIISELVKSCGGEIKKEESLGLKRLAYEIKKHKEGYYFRITFHCPRENVAKMNDELSREKNIIRYLIVSALRESGEASKHQRTAREGAQKQPTQVIEKPQQEVVEEPEKTLAKKEEFKQEIVELPQEEVKPKVEKKTVEASEKKEKAGGEDKKAKASAKRVTKKASKADASDLDKKLEELVKED</sequence>
<dbReference type="Proteomes" id="UP000485367">
    <property type="component" value="Unassembled WGS sequence"/>
</dbReference>